<dbReference type="GO" id="GO:0015562">
    <property type="term" value="F:efflux transmembrane transporter activity"/>
    <property type="evidence" value="ECO:0007669"/>
    <property type="project" value="InterPro"/>
</dbReference>
<evidence type="ECO:0000313" key="4">
    <source>
        <dbReference type="Proteomes" id="UP000192923"/>
    </source>
</evidence>
<protein>
    <submittedName>
        <fullName evidence="3">Outer membrane protein, cobalt-zinc-cadmium efflux system</fullName>
    </submittedName>
</protein>
<accession>A0A1Y6CYQ0</accession>
<evidence type="ECO:0000313" key="3">
    <source>
        <dbReference type="EMBL" id="SMF95426.1"/>
    </source>
</evidence>
<feature type="compositionally biased region" description="Low complexity" evidence="2">
    <location>
        <begin position="52"/>
        <end position="66"/>
    </location>
</feature>
<comment type="similarity">
    <text evidence="1">Belongs to the outer membrane factor (OMF) (TC 1.B.17) family.</text>
</comment>
<dbReference type="InterPro" id="IPR003423">
    <property type="entry name" value="OMP_efflux"/>
</dbReference>
<sequence length="470" mass="50336">MHPSDIRPAPSPWTAPRPGWACALALALGGCAAPEYPPVPLADDIRPPQAAPAPQARPATAPSPAQDTPLTLDRAVQTALAADPQIRAGFENVRQAEADLVTAGLLPNPEVTADLLMMPWGQPFRPTKQGGPAQTDVFVGFPIDWFLFGKRAAAIVAAQKGVDVATAQFADLVRQRIAGTITAFYDVLEAREQLALAREDLANLSQVQGIVANRVALGGVGTIELDRVRLSIYGAQREVRSRETALAGALSRLRAFLGMAGEAPVEVLGDLDVAVPAAPPTPEAAFALAGDNRPDLVALRRQIAFATAGVDLEETRAYPEVRPSFGYTRQFQHEMGFPDADSWNIALQMSVPVFDRNQGNIAKARSAKTQAELSLGAQLVTLRAEIEQAVKAYAAARDALLLDDPGQLEAAKNVRDKIRAAYELGGKPLIEVLDAQRAYRETYKLHIASRSGYWHSLHGLNAAVGKQVLQ</sequence>
<dbReference type="AlphaFoldDB" id="A0A1Y6CYQ0"/>
<dbReference type="SUPFAM" id="SSF56954">
    <property type="entry name" value="Outer membrane efflux proteins (OEP)"/>
    <property type="match status" value="1"/>
</dbReference>
<dbReference type="STRING" id="1760988.SAMN02949497_2789"/>
<gene>
    <name evidence="3" type="ORF">SAMN02949497_2789</name>
</gene>
<dbReference type="PANTHER" id="PTHR30203:SF24">
    <property type="entry name" value="BLR4935 PROTEIN"/>
    <property type="match status" value="1"/>
</dbReference>
<reference evidence="3 4" key="1">
    <citation type="submission" date="2016-12" db="EMBL/GenBank/DDBJ databases">
        <authorList>
            <person name="Song W.-J."/>
            <person name="Kurnit D.M."/>
        </authorList>
    </citation>
    <scope>NUCLEOTIDE SEQUENCE [LARGE SCALE GENOMIC DNA]</scope>
    <source>
        <strain evidence="3 4">175</strain>
    </source>
</reference>
<organism evidence="3 4">
    <name type="scientific">Methylomagnum ishizawai</name>
    <dbReference type="NCBI Taxonomy" id="1760988"/>
    <lineage>
        <taxon>Bacteria</taxon>
        <taxon>Pseudomonadati</taxon>
        <taxon>Pseudomonadota</taxon>
        <taxon>Gammaproteobacteria</taxon>
        <taxon>Methylococcales</taxon>
        <taxon>Methylococcaceae</taxon>
        <taxon>Methylomagnum</taxon>
    </lineage>
</organism>
<evidence type="ECO:0000256" key="1">
    <source>
        <dbReference type="ARBA" id="ARBA00007613"/>
    </source>
</evidence>
<feature type="region of interest" description="Disordered" evidence="2">
    <location>
        <begin position="39"/>
        <end position="68"/>
    </location>
</feature>
<dbReference type="Pfam" id="PF02321">
    <property type="entry name" value="OEP"/>
    <property type="match status" value="2"/>
</dbReference>
<keyword evidence="4" id="KW-1185">Reference proteome</keyword>
<dbReference type="PROSITE" id="PS51257">
    <property type="entry name" value="PROKAR_LIPOPROTEIN"/>
    <property type="match status" value="1"/>
</dbReference>
<dbReference type="RefSeq" id="WP_254899380.1">
    <property type="nucleotide sequence ID" value="NZ_FXAM01000001.1"/>
</dbReference>
<proteinExistence type="inferred from homology"/>
<dbReference type="Proteomes" id="UP000192923">
    <property type="component" value="Unassembled WGS sequence"/>
</dbReference>
<dbReference type="PANTHER" id="PTHR30203">
    <property type="entry name" value="OUTER MEMBRANE CATION EFFLUX PROTEIN"/>
    <property type="match status" value="1"/>
</dbReference>
<dbReference type="EMBL" id="FXAM01000001">
    <property type="protein sequence ID" value="SMF95426.1"/>
    <property type="molecule type" value="Genomic_DNA"/>
</dbReference>
<evidence type="ECO:0000256" key="2">
    <source>
        <dbReference type="SAM" id="MobiDB-lite"/>
    </source>
</evidence>
<dbReference type="InterPro" id="IPR010131">
    <property type="entry name" value="MdtP/NodT-like"/>
</dbReference>
<dbReference type="Gene3D" id="1.20.1600.10">
    <property type="entry name" value="Outer membrane efflux proteins (OEP)"/>
    <property type="match status" value="1"/>
</dbReference>
<name>A0A1Y6CYQ0_9GAMM</name>